<feature type="compositionally biased region" description="Basic and acidic residues" evidence="1">
    <location>
        <begin position="937"/>
        <end position="955"/>
    </location>
</feature>
<comment type="caution">
    <text evidence="2">The sequence shown here is derived from an EMBL/GenBank/DDBJ whole genome shotgun (WGS) entry which is preliminary data.</text>
</comment>
<proteinExistence type="predicted"/>
<organism evidence="2 3">
    <name type="scientific">Blomia tropicalis</name>
    <name type="common">Mite</name>
    <dbReference type="NCBI Taxonomy" id="40697"/>
    <lineage>
        <taxon>Eukaryota</taxon>
        <taxon>Metazoa</taxon>
        <taxon>Ecdysozoa</taxon>
        <taxon>Arthropoda</taxon>
        <taxon>Chelicerata</taxon>
        <taxon>Arachnida</taxon>
        <taxon>Acari</taxon>
        <taxon>Acariformes</taxon>
        <taxon>Sarcoptiformes</taxon>
        <taxon>Astigmata</taxon>
        <taxon>Glycyphagoidea</taxon>
        <taxon>Echimyopodidae</taxon>
        <taxon>Blomia</taxon>
    </lineage>
</organism>
<feature type="compositionally biased region" description="Low complexity" evidence="1">
    <location>
        <begin position="830"/>
        <end position="842"/>
    </location>
</feature>
<feature type="compositionally biased region" description="Basic and acidic residues" evidence="1">
    <location>
        <begin position="992"/>
        <end position="1047"/>
    </location>
</feature>
<reference evidence="2" key="1">
    <citation type="submission" date="2022-12" db="EMBL/GenBank/DDBJ databases">
        <title>Genome assemblies of Blomia tropicalis.</title>
        <authorList>
            <person name="Cui Y."/>
        </authorList>
    </citation>
    <scope>NUCLEOTIDE SEQUENCE</scope>
    <source>
        <tissue evidence="2">Adult mites</tissue>
    </source>
</reference>
<feature type="compositionally biased region" description="Basic and acidic residues" evidence="1">
    <location>
        <begin position="614"/>
        <end position="629"/>
    </location>
</feature>
<feature type="region of interest" description="Disordered" evidence="1">
    <location>
        <begin position="536"/>
        <end position="560"/>
    </location>
</feature>
<dbReference type="EMBL" id="JAPWDV010000004">
    <property type="protein sequence ID" value="KAJ6215536.1"/>
    <property type="molecule type" value="Genomic_DNA"/>
</dbReference>
<feature type="region of interest" description="Disordered" evidence="1">
    <location>
        <begin position="576"/>
        <end position="1130"/>
    </location>
</feature>
<sequence length="1308" mass="152394">MFSPKDNGLQYSKNNKKENISESNLDIQNFTIKQNSQNINNNNNNNNNKQEIRANNNNNNNINEHLDVDDKTKFRQFQTVNLFVFKIARDLLFSLRLGLLNKQLSATRVRQCYNYHYEHVLQIVKSYNYFKNPIVSTNGITIGTDFNSVIKLSDHNSNDNKHKELVNCENHNQNTLKSNELVHDNEKWSSIASRTKERLFPTLKEPHIELKDELSQIFGDSPSSSTSLSNSSLLSTLSAKNKETTYQYTSNKSQLTIDANDLTPDVVARHIDCLTKNYYLCHWKDYLHAVAKGRAHYLISTPEPDTELSVLNKFILNEIHKCESKSDKHRVKNANNLRKTNQHSNESSELENFNSLNISLCSSMFSPSSMESESNLLTSNDTMEVVSSSNEKNTNFILEKSNKDELKFVKPRKPKMLDEPTICTQVVTDKTIQTPIDVGNKTETQHPEPQPSTSIDELEFSSIEMSAEKSFVGTIGLLVTDLFGSSKSIDCDGKETNATVEFHANDAQTKLESLNAKIDDRFDEVRRLMEYRHRHYRHKVSSQASSSQIPETKSQKPETITQKLETITQKPETITQKLETITQKPETITQKPETITQKPEKNSQKPNDASCQIKIDELKKQIKQPKQEPKQQNQEFKQQKQEPKQQNPEFKQQKQEFKQQKQEIKQQKLEPKQQKQEFKQQKQELKQQKLEPKQQKQEFKQQKQEFKQQNQEHKQQKQEPKQQNQELKQQKQEPKQQKQEPKQQNQEFKQQKQEFKQQKQELKQQKQEPKQQKQELKQQKQEPKQQKQEPKQQKQEPKQQKQEPKQQKQEPKQQKQEPKQQKQESKQEFKQQQQQKQKSNKQVTTNDDNNNVSEKDNKKSVKEDDDLFQEILKLTAAGPSRIRKRRNSSHPVSESELKQTAVDEFLARQLQSREYKNSRPDRRRVSLIQSDSQLAEKLSKTEKQKQRILKRKENDSPIASTSQPKMQKRENEQQATESTSGEKSRSSSHSSVKSDKRQRKDESERTQVDDDDTNKEVKRSKTKEVKENDKDETPPNKPEKVKVEKQIQESSLSSTGKDRKNRHDDKTQASSNVEQNDSDSSSDSDSDSDEEEDSDSDEDEDSDEEESDEESTESSLQRRRKRRAHPTSTPAVDEVIAAVEEADAKRVADGKKRPSLFKQLELYYKSLGYDFGIPYKMNETYMQFFSKNKDGMICVNDMCEKFYYYICRKDLIIVRQPGSTPYIRFDRRLCQLFERSYGDWEFKMCEVGRALISVHIEYQNNNIIRPLSDMREQPELPPMRPVSESKNPKPNADPNEQLAIPSTSSSST</sequence>
<accession>A0A9Q0LYK1</accession>
<feature type="compositionally biased region" description="Basic and acidic residues" evidence="1">
    <location>
        <begin position="1056"/>
        <end position="1067"/>
    </location>
</feature>
<feature type="compositionally biased region" description="Polar residues" evidence="1">
    <location>
        <begin position="541"/>
        <end position="560"/>
    </location>
</feature>
<feature type="compositionally biased region" description="Basic and acidic residues" evidence="1">
    <location>
        <begin position="911"/>
        <end position="924"/>
    </location>
</feature>
<feature type="compositionally biased region" description="Acidic residues" evidence="1">
    <location>
        <begin position="1076"/>
        <end position="1112"/>
    </location>
</feature>
<dbReference type="OMA" id="SHRREYT"/>
<gene>
    <name evidence="2" type="ORF">RDWZM_010036</name>
</gene>
<feature type="compositionally biased region" description="Basic and acidic residues" evidence="1">
    <location>
        <begin position="749"/>
        <end position="829"/>
    </location>
</feature>
<evidence type="ECO:0000313" key="3">
    <source>
        <dbReference type="Proteomes" id="UP001142055"/>
    </source>
</evidence>
<evidence type="ECO:0000256" key="1">
    <source>
        <dbReference type="SAM" id="MobiDB-lite"/>
    </source>
</evidence>
<dbReference type="Proteomes" id="UP001142055">
    <property type="component" value="Chromosome 4"/>
</dbReference>
<name>A0A9Q0LYK1_BLOTA</name>
<feature type="compositionally biased region" description="Basic and acidic residues" evidence="1">
    <location>
        <begin position="728"/>
        <end position="741"/>
    </location>
</feature>
<feature type="region of interest" description="Disordered" evidence="1">
    <location>
        <begin position="1267"/>
        <end position="1308"/>
    </location>
</feature>
<feature type="region of interest" description="Disordered" evidence="1">
    <location>
        <begin position="36"/>
        <end position="62"/>
    </location>
</feature>
<protein>
    <submittedName>
        <fullName evidence="2">Uncharacterized protein</fullName>
    </submittedName>
</protein>
<feature type="compositionally biased region" description="Basic and acidic residues" evidence="1">
    <location>
        <begin position="853"/>
        <end position="862"/>
    </location>
</feature>
<keyword evidence="3" id="KW-1185">Reference proteome</keyword>
<feature type="compositionally biased region" description="Polar residues" evidence="1">
    <location>
        <begin position="576"/>
        <end position="597"/>
    </location>
</feature>
<feature type="compositionally biased region" description="Basic and acidic residues" evidence="1">
    <location>
        <begin position="651"/>
        <end position="720"/>
    </location>
</feature>
<feature type="compositionally biased region" description="Polar residues" evidence="1">
    <location>
        <begin position="843"/>
        <end position="852"/>
    </location>
</feature>
<evidence type="ECO:0000313" key="2">
    <source>
        <dbReference type="EMBL" id="KAJ6215536.1"/>
    </source>
</evidence>